<comment type="caution">
    <text evidence="4">The sequence shown here is derived from an EMBL/GenBank/DDBJ whole genome shotgun (WGS) entry which is preliminary data.</text>
</comment>
<dbReference type="GO" id="GO:0005524">
    <property type="term" value="F:ATP binding"/>
    <property type="evidence" value="ECO:0007669"/>
    <property type="project" value="InterPro"/>
</dbReference>
<sequence length="880" mass="97986">MADLPRRIALLPEEVRARLSSSIDITSHEQVVVGLLENALDASARSIKIHLDLARGYFSVQDDGIGIPQTEFMETGYLGQPHCTSKLESSGNPFGRYGRFLHCLSVVSLLSITSRHNLDTSASRLILRRGSVIHRKLQLDEPGFDSHQSGTRIEVHNLFGDIPVRSRYMYEKFASSMEIERAFEVLRGTLTGYLLACSGLMDLSCTMNGTSRRIVHRRPFDMDSARQLTPGMVISILSQTIPGVALNTTNWRTASVNTSKHSISAVISAEPAPSPLNQHISIGRTPVHAREDYGMLFRTINNRFRRSRFGQIPSLCASTAVTVMPGEPSQDSVHSQSQKRVDRWPMFYIRVNDPADGEASQGSHQKAPLTIRDTNTSITRALESMISHFLVAEGLESGPKKAHLAHRDKSRQRQEVRKATSTSAYGSLKTTSQLNQWHRIKSGRSNLKDTDYGLPFAKSAAAQDTQVERNQEIQLLLEESSSDQPDRDARLCEDTCIAPNKESNDLAHSSLDDTQIGGMNESVIWINPCNERPIHINSRTGSTVENDETVSTTRLRTRIASLHGPGGSNITGPTLDYSPNLESYGKIRLNQHETSIISIPSSELIDREETAPVYPVKWSNHVTKEGLSRANILGQVDQKFILVTIKDLIILIDQHAADERVKLEQLCRDLCIGDATILAKPLIFEIEENEASLFQSWQAYFKKWQIIYTVEQSTMNGLGHREDTRRQGLCISVTALPNLVAERCRAEPALLIELIRKELWSDRSQSKLETCSRPSLPQSWHAIASSCPHGILELLKSRSCRTAIMFNDILDIEECQGLVRQLSKCDLPFQCAHGRPTLTVLTKMGLLDKDPGSGALGTEAPMYDSRDGFGAAWVQWSSSF</sequence>
<proteinExistence type="inferred from homology"/>
<dbReference type="InterPro" id="IPR042120">
    <property type="entry name" value="MutL_C_dimsub"/>
</dbReference>
<evidence type="ECO:0000313" key="4">
    <source>
        <dbReference type="EMBL" id="KAK5050818.1"/>
    </source>
</evidence>
<dbReference type="SMART" id="SM00853">
    <property type="entry name" value="MutL_C"/>
    <property type="match status" value="1"/>
</dbReference>
<dbReference type="GO" id="GO:0032300">
    <property type="term" value="C:mismatch repair complex"/>
    <property type="evidence" value="ECO:0007669"/>
    <property type="project" value="InterPro"/>
</dbReference>
<dbReference type="AlphaFoldDB" id="A0AAV9N7X5"/>
<dbReference type="GeneID" id="89971564"/>
<evidence type="ECO:0000256" key="1">
    <source>
        <dbReference type="ARBA" id="ARBA00006082"/>
    </source>
</evidence>
<keyword evidence="5" id="KW-1185">Reference proteome</keyword>
<dbReference type="RefSeq" id="XP_064705318.1">
    <property type="nucleotide sequence ID" value="XM_064846965.1"/>
</dbReference>
<protein>
    <recommendedName>
        <fullName evidence="3">MutL C-terminal dimerisation domain-containing protein</fullName>
    </recommendedName>
</protein>
<dbReference type="Pfam" id="PF08676">
    <property type="entry name" value="MutL_C"/>
    <property type="match status" value="1"/>
</dbReference>
<dbReference type="InterPro" id="IPR036890">
    <property type="entry name" value="HATPase_C_sf"/>
</dbReference>
<dbReference type="InterPro" id="IPR038973">
    <property type="entry name" value="MutL/Mlh/Pms-like"/>
</dbReference>
<dbReference type="Pfam" id="PF13589">
    <property type="entry name" value="HATPase_c_3"/>
    <property type="match status" value="1"/>
</dbReference>
<feature type="compositionally biased region" description="Basic and acidic residues" evidence="2">
    <location>
        <begin position="405"/>
        <end position="418"/>
    </location>
</feature>
<name>A0AAV9N7X5_9EURO</name>
<dbReference type="InterPro" id="IPR042121">
    <property type="entry name" value="MutL_C_regsub"/>
</dbReference>
<gene>
    <name evidence="4" type="ORF">LTR84_003377</name>
</gene>
<dbReference type="EMBL" id="JAVRRD010000016">
    <property type="protein sequence ID" value="KAK5050818.1"/>
    <property type="molecule type" value="Genomic_DNA"/>
</dbReference>
<dbReference type="PANTHER" id="PTHR10073:SF47">
    <property type="entry name" value="DNA MISMATCH REPAIR PROTEIN MLH3"/>
    <property type="match status" value="1"/>
</dbReference>
<evidence type="ECO:0000256" key="2">
    <source>
        <dbReference type="SAM" id="MobiDB-lite"/>
    </source>
</evidence>
<feature type="domain" description="MutL C-terminal dimerisation" evidence="3">
    <location>
        <begin position="632"/>
        <end position="810"/>
    </location>
</feature>
<evidence type="ECO:0000313" key="5">
    <source>
        <dbReference type="Proteomes" id="UP001358417"/>
    </source>
</evidence>
<dbReference type="GO" id="GO:0140664">
    <property type="term" value="F:ATP-dependent DNA damage sensor activity"/>
    <property type="evidence" value="ECO:0007669"/>
    <property type="project" value="InterPro"/>
</dbReference>
<reference evidence="4 5" key="1">
    <citation type="submission" date="2023-08" db="EMBL/GenBank/DDBJ databases">
        <title>Black Yeasts Isolated from many extreme environments.</title>
        <authorList>
            <person name="Coleine C."/>
            <person name="Stajich J.E."/>
            <person name="Selbmann L."/>
        </authorList>
    </citation>
    <scope>NUCLEOTIDE SEQUENCE [LARGE SCALE GENOMIC DNA]</scope>
    <source>
        <strain evidence="4 5">CCFEE 5792</strain>
    </source>
</reference>
<dbReference type="PANTHER" id="PTHR10073">
    <property type="entry name" value="DNA MISMATCH REPAIR PROTEIN MLH, PMS, MUTL"/>
    <property type="match status" value="1"/>
</dbReference>
<dbReference type="GO" id="GO:0016887">
    <property type="term" value="F:ATP hydrolysis activity"/>
    <property type="evidence" value="ECO:0007669"/>
    <property type="project" value="InterPro"/>
</dbReference>
<dbReference type="InterPro" id="IPR037198">
    <property type="entry name" value="MutL_C_sf"/>
</dbReference>
<evidence type="ECO:0000259" key="3">
    <source>
        <dbReference type="SMART" id="SM00853"/>
    </source>
</evidence>
<feature type="region of interest" description="Disordered" evidence="2">
    <location>
        <begin position="398"/>
        <end position="427"/>
    </location>
</feature>
<dbReference type="SUPFAM" id="SSF55874">
    <property type="entry name" value="ATPase domain of HSP90 chaperone/DNA topoisomerase II/histidine kinase"/>
    <property type="match status" value="1"/>
</dbReference>
<comment type="similarity">
    <text evidence="1">Belongs to the DNA mismatch repair MutL/HexB family.</text>
</comment>
<dbReference type="GO" id="GO:0006298">
    <property type="term" value="P:mismatch repair"/>
    <property type="evidence" value="ECO:0007669"/>
    <property type="project" value="InterPro"/>
</dbReference>
<accession>A0AAV9N7X5</accession>
<dbReference type="SUPFAM" id="SSF118116">
    <property type="entry name" value="DNA mismatch repair protein MutL"/>
    <property type="match status" value="1"/>
</dbReference>
<dbReference type="Gene3D" id="3.30.565.10">
    <property type="entry name" value="Histidine kinase-like ATPase, C-terminal domain"/>
    <property type="match status" value="1"/>
</dbReference>
<dbReference type="Proteomes" id="UP001358417">
    <property type="component" value="Unassembled WGS sequence"/>
</dbReference>
<dbReference type="Gene3D" id="3.30.1540.20">
    <property type="entry name" value="MutL, C-terminal domain, dimerisation subdomain"/>
    <property type="match status" value="1"/>
</dbReference>
<dbReference type="Gene3D" id="3.30.1370.100">
    <property type="entry name" value="MutL, C-terminal domain, regulatory subdomain"/>
    <property type="match status" value="1"/>
</dbReference>
<dbReference type="InterPro" id="IPR014790">
    <property type="entry name" value="MutL_C"/>
</dbReference>
<organism evidence="4 5">
    <name type="scientific">Exophiala bonariae</name>
    <dbReference type="NCBI Taxonomy" id="1690606"/>
    <lineage>
        <taxon>Eukaryota</taxon>
        <taxon>Fungi</taxon>
        <taxon>Dikarya</taxon>
        <taxon>Ascomycota</taxon>
        <taxon>Pezizomycotina</taxon>
        <taxon>Eurotiomycetes</taxon>
        <taxon>Chaetothyriomycetidae</taxon>
        <taxon>Chaetothyriales</taxon>
        <taxon>Herpotrichiellaceae</taxon>
        <taxon>Exophiala</taxon>
    </lineage>
</organism>